<evidence type="ECO:0000256" key="8">
    <source>
        <dbReference type="SAM" id="Phobius"/>
    </source>
</evidence>
<evidence type="ECO:0000259" key="9">
    <source>
        <dbReference type="Pfam" id="PF11984"/>
    </source>
</evidence>
<dbReference type="AlphaFoldDB" id="A0A7W9W9M0"/>
<feature type="transmembrane region" description="Helical" evidence="8">
    <location>
        <begin position="69"/>
        <end position="86"/>
    </location>
</feature>
<dbReference type="Proteomes" id="UP000520814">
    <property type="component" value="Unassembled WGS sequence"/>
</dbReference>
<dbReference type="InterPro" id="IPR013426">
    <property type="entry name" value="EpsH-like"/>
</dbReference>
<evidence type="ECO:0000256" key="6">
    <source>
        <dbReference type="ARBA" id="ARBA00022989"/>
    </source>
</evidence>
<feature type="transmembrane region" description="Helical" evidence="8">
    <location>
        <begin position="21"/>
        <end position="40"/>
    </location>
</feature>
<dbReference type="EMBL" id="JACHGW010000011">
    <property type="protein sequence ID" value="MBB6053988.1"/>
    <property type="molecule type" value="Genomic_DNA"/>
</dbReference>
<evidence type="ECO:0000256" key="4">
    <source>
        <dbReference type="ARBA" id="ARBA00022692"/>
    </source>
</evidence>
<dbReference type="NCBIfam" id="TIGR02602">
    <property type="entry name" value="8TM_EpsH"/>
    <property type="match status" value="1"/>
</dbReference>
<evidence type="ECO:0000256" key="2">
    <source>
        <dbReference type="ARBA" id="ARBA00022475"/>
    </source>
</evidence>
<keyword evidence="2" id="KW-1003">Cell membrane</keyword>
<proteinExistence type="predicted"/>
<keyword evidence="11" id="KW-1185">Reference proteome</keyword>
<dbReference type="RefSeq" id="WP_184204073.1">
    <property type="nucleotide sequence ID" value="NZ_JACHGW010000011.1"/>
</dbReference>
<dbReference type="InterPro" id="IPR019127">
    <property type="entry name" value="Exosortase"/>
</dbReference>
<dbReference type="InterPro" id="IPR014263">
    <property type="entry name" value="Methanolan_biosynth_EpsI"/>
</dbReference>
<name>A0A7W9W9M0_ARMRO</name>
<evidence type="ECO:0000313" key="11">
    <source>
        <dbReference type="Proteomes" id="UP000520814"/>
    </source>
</evidence>
<dbReference type="Pfam" id="PF09721">
    <property type="entry name" value="Exosortase_EpsH"/>
    <property type="match status" value="1"/>
</dbReference>
<feature type="transmembrane region" description="Helical" evidence="8">
    <location>
        <begin position="291"/>
        <end position="308"/>
    </location>
</feature>
<keyword evidence="4 8" id="KW-0812">Transmembrane</keyword>
<accession>A0A7W9W9M0</accession>
<keyword evidence="5" id="KW-0378">Hydrolase</keyword>
<feature type="transmembrane region" description="Helical" evidence="8">
    <location>
        <begin position="347"/>
        <end position="366"/>
    </location>
</feature>
<organism evidence="10 11">
    <name type="scientific">Armatimonas rosea</name>
    <dbReference type="NCBI Taxonomy" id="685828"/>
    <lineage>
        <taxon>Bacteria</taxon>
        <taxon>Bacillati</taxon>
        <taxon>Armatimonadota</taxon>
        <taxon>Armatimonadia</taxon>
        <taxon>Armatimonadales</taxon>
        <taxon>Armatimonadaceae</taxon>
        <taxon>Armatimonas</taxon>
    </lineage>
</organism>
<evidence type="ECO:0000313" key="10">
    <source>
        <dbReference type="EMBL" id="MBB6053988.1"/>
    </source>
</evidence>
<keyword evidence="3" id="KW-0645">Protease</keyword>
<keyword evidence="6 8" id="KW-1133">Transmembrane helix</keyword>
<reference evidence="10 11" key="1">
    <citation type="submission" date="2020-08" db="EMBL/GenBank/DDBJ databases">
        <title>Genomic Encyclopedia of Type Strains, Phase IV (KMG-IV): sequencing the most valuable type-strain genomes for metagenomic binning, comparative biology and taxonomic classification.</title>
        <authorList>
            <person name="Goeker M."/>
        </authorList>
    </citation>
    <scope>NUCLEOTIDE SEQUENCE [LARGE SCALE GENOMIC DNA]</scope>
    <source>
        <strain evidence="10 11">DSM 23562</strain>
    </source>
</reference>
<evidence type="ECO:0000256" key="3">
    <source>
        <dbReference type="ARBA" id="ARBA00022670"/>
    </source>
</evidence>
<evidence type="ECO:0000256" key="5">
    <source>
        <dbReference type="ARBA" id="ARBA00022801"/>
    </source>
</evidence>
<dbReference type="Pfam" id="PF11984">
    <property type="entry name" value="DUF3485"/>
    <property type="match status" value="1"/>
</dbReference>
<dbReference type="NCBIfam" id="TIGR04178">
    <property type="entry name" value="exo_archaeo"/>
    <property type="match status" value="1"/>
</dbReference>
<dbReference type="InterPro" id="IPR026392">
    <property type="entry name" value="Exo/Archaeosortase_dom"/>
</dbReference>
<dbReference type="NCBIfam" id="TIGR02914">
    <property type="entry name" value="EpsI_fam"/>
    <property type="match status" value="1"/>
</dbReference>
<dbReference type="GO" id="GO:0006508">
    <property type="term" value="P:proteolysis"/>
    <property type="evidence" value="ECO:0007669"/>
    <property type="project" value="UniProtKB-KW"/>
</dbReference>
<comment type="caution">
    <text evidence="10">The sequence shown here is derived from an EMBL/GenBank/DDBJ whole genome shotgun (WGS) entry which is preliminary data.</text>
</comment>
<dbReference type="GO" id="GO:0008233">
    <property type="term" value="F:peptidase activity"/>
    <property type="evidence" value="ECO:0007669"/>
    <property type="project" value="UniProtKB-KW"/>
</dbReference>
<evidence type="ECO:0000256" key="7">
    <source>
        <dbReference type="ARBA" id="ARBA00023136"/>
    </source>
</evidence>
<feature type="domain" description="Methanolan biosynthesis EpsI" evidence="9">
    <location>
        <begin position="354"/>
        <end position="550"/>
    </location>
</feature>
<comment type="subcellular location">
    <subcellularLocation>
        <location evidence="1">Cell membrane</location>
        <topology evidence="1">Multi-pass membrane protein</topology>
    </subcellularLocation>
</comment>
<evidence type="ECO:0000256" key="1">
    <source>
        <dbReference type="ARBA" id="ARBA00004651"/>
    </source>
</evidence>
<sequence>MSTTPASLENSALAKKYQKPAFPYLAPAILGILFLLLYGLGNWPGMPGFAEGNQSTLGFLGFRWATDPSATHGWLIIPIASAVVWYKREKLRRIPLTSDKRGLGVVAVALLMHLVEKTLDINGPSPLSIPIFLAGAVWYLCGTAWLRELAFPIAYLTFFLPIPGGLTQPISFPLRLIATGGSKWIVEHFFHLSIAGSGMDMEFPFLKTGETVRIKIADPCSGIHSLMAIKALHAITAYISRLKLSWKWVLFWLALPITLAANVIRITLLLLVCSYYDPKFGLGTFHDASPYPLFIIVLLLLVSIGRFLERVSGGEKWWKARHEKEQAEWAANPIETPWRREGPTPKLALLGGMMAGVLVVSLFASVRAQFKAPVADVRQIAPEKGRWTSPGGDMSDPALAEADSYLIRDYLRDDGQHVQLLVVYRRYGRREFAHRPDQCFPAGGYVELKKDNTTLAWAGRDDKAVHMLFDGSKVELSTGQKGLPTTTVSYFFVSGNRSESDFMRQQLIMATERLFPNKNGWTFVRLVSPRVTTDDDALAAQQEFMKTFESDIRKVITTDPETAGKEGA</sequence>
<gene>
    <name evidence="10" type="ORF">HNQ39_005835</name>
</gene>
<keyword evidence="7 8" id="KW-0472">Membrane</keyword>
<feature type="transmembrane region" description="Helical" evidence="8">
    <location>
        <begin position="249"/>
        <end position="271"/>
    </location>
</feature>
<protein>
    <submittedName>
        <fullName evidence="10">EpsI family protein</fullName>
    </submittedName>
</protein>
<dbReference type="GO" id="GO:0005886">
    <property type="term" value="C:plasma membrane"/>
    <property type="evidence" value="ECO:0007669"/>
    <property type="project" value="UniProtKB-SubCell"/>
</dbReference>